<gene>
    <name evidence="2" type="ORF">SteCoe_33559</name>
</gene>
<evidence type="ECO:0000256" key="1">
    <source>
        <dbReference type="SAM" id="MobiDB-lite"/>
    </source>
</evidence>
<dbReference type="EMBL" id="MPUH01001270">
    <property type="protein sequence ID" value="OMJ68867.1"/>
    <property type="molecule type" value="Genomic_DNA"/>
</dbReference>
<accession>A0A1R2AWI3</accession>
<feature type="region of interest" description="Disordered" evidence="1">
    <location>
        <begin position="1"/>
        <end position="37"/>
    </location>
</feature>
<keyword evidence="3" id="KW-1185">Reference proteome</keyword>
<dbReference type="OrthoDB" id="319444at2759"/>
<reference evidence="2 3" key="1">
    <citation type="submission" date="2016-11" db="EMBL/GenBank/DDBJ databases">
        <title>The macronuclear genome of Stentor coeruleus: a giant cell with tiny introns.</title>
        <authorList>
            <person name="Slabodnick M."/>
            <person name="Ruby J.G."/>
            <person name="Reiff S.B."/>
            <person name="Swart E.C."/>
            <person name="Gosai S."/>
            <person name="Prabakaran S."/>
            <person name="Witkowska E."/>
            <person name="Larue G.E."/>
            <person name="Fisher S."/>
            <person name="Freeman R.M."/>
            <person name="Gunawardena J."/>
            <person name="Chu W."/>
            <person name="Stover N.A."/>
            <person name="Gregory B.D."/>
            <person name="Nowacki M."/>
            <person name="Derisi J."/>
            <person name="Roy S.W."/>
            <person name="Marshall W.F."/>
            <person name="Sood P."/>
        </authorList>
    </citation>
    <scope>NUCLEOTIDE SEQUENCE [LARGE SCALE GENOMIC DNA]</scope>
    <source>
        <strain evidence="2">WM001</strain>
    </source>
</reference>
<name>A0A1R2AWI3_9CILI</name>
<dbReference type="Proteomes" id="UP000187209">
    <property type="component" value="Unassembled WGS sequence"/>
</dbReference>
<sequence>MDFKPQEQLFSRQGKASSHMHPEFGSGPKVRPKAKVIEPIKMSDLKSMLTDLEKKRLDEETEAKNRPKPLTSSFKAISRDEFAFAFRNRTDSPKVGNYSPRFVVVEPRATHTLKLVKHTSVPKERQIFIPGCLNTMSCSFTNRKAESPTNLAIKRIIKPLNEFKEQVAEKEKDNRNIAKKVGERLILPLAFDKQKPRSEFVKESDPPNDKRFAYVDNNSPVNARHKRVQSLPFDKNIARKEFFEDKQSLSPYDVNKQFIQKKISTNVMEFSRMTGRKPLVLEHMLKTPIQNEDEKIQMAYLKQSNIRGHHKIPLMQTVTPRDDIMYRTTELYMLNVPEKQSASTVPRYMGVTSPSLSSSRRFRSVI</sequence>
<comment type="caution">
    <text evidence="2">The sequence shown here is derived from an EMBL/GenBank/DDBJ whole genome shotgun (WGS) entry which is preliminary data.</text>
</comment>
<organism evidence="2 3">
    <name type="scientific">Stentor coeruleus</name>
    <dbReference type="NCBI Taxonomy" id="5963"/>
    <lineage>
        <taxon>Eukaryota</taxon>
        <taxon>Sar</taxon>
        <taxon>Alveolata</taxon>
        <taxon>Ciliophora</taxon>
        <taxon>Postciliodesmatophora</taxon>
        <taxon>Heterotrichea</taxon>
        <taxon>Heterotrichida</taxon>
        <taxon>Stentoridae</taxon>
        <taxon>Stentor</taxon>
    </lineage>
</organism>
<dbReference type="AlphaFoldDB" id="A0A1R2AWI3"/>
<protein>
    <submittedName>
        <fullName evidence="2">Uncharacterized protein</fullName>
    </submittedName>
</protein>
<evidence type="ECO:0000313" key="3">
    <source>
        <dbReference type="Proteomes" id="UP000187209"/>
    </source>
</evidence>
<evidence type="ECO:0000313" key="2">
    <source>
        <dbReference type="EMBL" id="OMJ68867.1"/>
    </source>
</evidence>
<proteinExistence type="predicted"/>